<sequence length="309" mass="31900">MRNTLLVVILAVLVGAGTVMVEDRTEAGTPVAAVPAAVLPRPIDSPVAMPARGADDAADAAAASSAAVNAATQAVDAFDRSNGNTQIGVAVLDRSTGQESVGAEGATDFYSASVVKLYTVVAILHRVETGAVKLTPTDTSDIQRALVASDDNAMDALWEKFGGAQTVAQTISLVGLKDSKPPIDPSQWGETKISARDVVAVYQYVLTTMSPSGRAMIMNNLANARDLGADGFNQAFGLIAPPRPANVAAKQGWMWIGSDFDLHTTGVLGADHRYVIAVLSKNPARVGSAAVRATVTTAAHDAEAALPQP</sequence>
<dbReference type="InterPro" id="IPR045155">
    <property type="entry name" value="Beta-lactam_cat"/>
</dbReference>
<feature type="domain" description="Beta-lactamase class A catalytic" evidence="1">
    <location>
        <begin position="88"/>
        <end position="279"/>
    </location>
</feature>
<comment type="caution">
    <text evidence="2">The sequence shown here is derived from an EMBL/GenBank/DDBJ whole genome shotgun (WGS) entry which is preliminary data.</text>
</comment>
<dbReference type="Proteomes" id="UP001296706">
    <property type="component" value="Unassembled WGS sequence"/>
</dbReference>
<name>A0ABX1RHN4_9PSEU</name>
<dbReference type="PANTHER" id="PTHR35333:SF3">
    <property type="entry name" value="BETA-LACTAMASE-TYPE TRANSPEPTIDASE FOLD CONTAINING PROTEIN"/>
    <property type="match status" value="1"/>
</dbReference>
<dbReference type="PANTHER" id="PTHR35333">
    <property type="entry name" value="BETA-LACTAMASE"/>
    <property type="match status" value="1"/>
</dbReference>
<dbReference type="InterPro" id="IPR012338">
    <property type="entry name" value="Beta-lactam/transpept-like"/>
</dbReference>
<proteinExistence type="predicted"/>
<dbReference type="InterPro" id="IPR000871">
    <property type="entry name" value="Beta-lactam_class-A"/>
</dbReference>
<dbReference type="SUPFAM" id="SSF56601">
    <property type="entry name" value="beta-lactamase/transpeptidase-like"/>
    <property type="match status" value="1"/>
</dbReference>
<dbReference type="Pfam" id="PF13354">
    <property type="entry name" value="Beta-lactamase2"/>
    <property type="match status" value="1"/>
</dbReference>
<keyword evidence="3" id="KW-1185">Reference proteome</keyword>
<evidence type="ECO:0000313" key="3">
    <source>
        <dbReference type="Proteomes" id="UP001296706"/>
    </source>
</evidence>
<accession>A0ABX1RHN4</accession>
<evidence type="ECO:0000313" key="2">
    <source>
        <dbReference type="EMBL" id="NMH78895.1"/>
    </source>
</evidence>
<protein>
    <recommendedName>
        <fullName evidence="1">Beta-lactamase class A catalytic domain-containing protein</fullName>
    </recommendedName>
</protein>
<evidence type="ECO:0000259" key="1">
    <source>
        <dbReference type="Pfam" id="PF13354"/>
    </source>
</evidence>
<dbReference type="Gene3D" id="3.40.710.10">
    <property type="entry name" value="DD-peptidase/beta-lactamase superfamily"/>
    <property type="match status" value="1"/>
</dbReference>
<dbReference type="EMBL" id="JAAXKY010000054">
    <property type="protein sequence ID" value="NMH78895.1"/>
    <property type="molecule type" value="Genomic_DNA"/>
</dbReference>
<dbReference type="RefSeq" id="WP_169396964.1">
    <property type="nucleotide sequence ID" value="NZ_BAAAJH010000002.1"/>
</dbReference>
<organism evidence="2 3">
    <name type="scientific">Pseudonocardia xinjiangensis</name>
    <dbReference type="NCBI Taxonomy" id="75289"/>
    <lineage>
        <taxon>Bacteria</taxon>
        <taxon>Bacillati</taxon>
        <taxon>Actinomycetota</taxon>
        <taxon>Actinomycetes</taxon>
        <taxon>Pseudonocardiales</taxon>
        <taxon>Pseudonocardiaceae</taxon>
        <taxon>Pseudonocardia</taxon>
    </lineage>
</organism>
<reference evidence="2 3" key="1">
    <citation type="submission" date="2020-04" db="EMBL/GenBank/DDBJ databases">
        <authorList>
            <person name="Klaysubun C."/>
            <person name="Duangmal K."/>
            <person name="Lipun K."/>
        </authorList>
    </citation>
    <scope>NUCLEOTIDE SEQUENCE [LARGE SCALE GENOMIC DNA]</scope>
    <source>
        <strain evidence="2 3">JCM 11839</strain>
    </source>
</reference>
<gene>
    <name evidence="2" type="ORF">HF577_17605</name>
</gene>